<keyword evidence="13" id="KW-0326">Glycosidase</keyword>
<dbReference type="GO" id="GO:0006298">
    <property type="term" value="P:mismatch repair"/>
    <property type="evidence" value="ECO:0007669"/>
    <property type="project" value="TreeGrafter"/>
</dbReference>
<comment type="caution">
    <text evidence="15">The sequence shown here is derived from an EMBL/GenBank/DDBJ whole genome shotgun (WGS) entry which is preliminary data.</text>
</comment>
<dbReference type="InterPro" id="IPR003265">
    <property type="entry name" value="HhH-GPD_domain"/>
</dbReference>
<comment type="catalytic activity">
    <reaction evidence="1">
        <text>Hydrolyzes free adenine bases from 7,8-dihydro-8-oxoguanine:adenine mismatched double-stranded DNA, leaving an apurinic site.</text>
        <dbReference type="EC" id="3.2.2.31"/>
    </reaction>
</comment>
<dbReference type="GO" id="GO:0051539">
    <property type="term" value="F:4 iron, 4 sulfur cluster binding"/>
    <property type="evidence" value="ECO:0007669"/>
    <property type="project" value="UniProtKB-KW"/>
</dbReference>
<dbReference type="FunFam" id="1.10.340.30:FF:000003">
    <property type="entry name" value="A/G-specific adenine glycosylase"/>
    <property type="match status" value="1"/>
</dbReference>
<dbReference type="GO" id="GO:0000701">
    <property type="term" value="F:purine-specific mismatch base pair DNA N-glycosylase activity"/>
    <property type="evidence" value="ECO:0007669"/>
    <property type="project" value="UniProtKB-EC"/>
</dbReference>
<proteinExistence type="inferred from homology"/>
<reference evidence="16" key="2">
    <citation type="submission" date="2016-02" db="EMBL/GenBank/DDBJ databases">
        <title>Draft genome sequence of five rapidly growing Mycobacterium species.</title>
        <authorList>
            <person name="Katahira K."/>
            <person name="Gotou Y."/>
            <person name="Iida K."/>
            <person name="Ogura Y."/>
            <person name="Hayashi T."/>
        </authorList>
    </citation>
    <scope>NUCLEOTIDE SEQUENCE [LARGE SCALE GENOMIC DNA]</scope>
    <source>
        <strain evidence="16">JCM15298</strain>
    </source>
</reference>
<evidence type="ECO:0000256" key="3">
    <source>
        <dbReference type="ARBA" id="ARBA00008343"/>
    </source>
</evidence>
<evidence type="ECO:0000313" key="15">
    <source>
        <dbReference type="EMBL" id="GAS94718.1"/>
    </source>
</evidence>
<dbReference type="GO" id="GO:0006284">
    <property type="term" value="P:base-excision repair"/>
    <property type="evidence" value="ECO:0007669"/>
    <property type="project" value="InterPro"/>
</dbReference>
<dbReference type="CDD" id="cd00056">
    <property type="entry name" value="ENDO3c"/>
    <property type="match status" value="1"/>
</dbReference>
<keyword evidence="9" id="KW-0378">Hydrolase</keyword>
<keyword evidence="10" id="KW-0408">Iron</keyword>
<organism evidence="15 16">
    <name type="scientific">Mycolicibacterium canariasense</name>
    <name type="common">Mycobacterium canariasense</name>
    <dbReference type="NCBI Taxonomy" id="228230"/>
    <lineage>
        <taxon>Bacteria</taxon>
        <taxon>Bacillati</taxon>
        <taxon>Actinomycetota</taxon>
        <taxon>Actinomycetes</taxon>
        <taxon>Mycobacteriales</taxon>
        <taxon>Mycobacteriaceae</taxon>
        <taxon>Mycolicibacterium</taxon>
    </lineage>
</organism>
<dbReference type="GO" id="GO:0032357">
    <property type="term" value="F:oxidized purine DNA binding"/>
    <property type="evidence" value="ECO:0007669"/>
    <property type="project" value="TreeGrafter"/>
</dbReference>
<gene>
    <name evidence="15" type="ORF">RMCC_1684</name>
</gene>
<dbReference type="SUPFAM" id="SSF48150">
    <property type="entry name" value="DNA-glycosylase"/>
    <property type="match status" value="1"/>
</dbReference>
<comment type="similarity">
    <text evidence="3">Belongs to the Nth/MutY family.</text>
</comment>
<dbReference type="InterPro" id="IPR000445">
    <property type="entry name" value="HhH_motif"/>
</dbReference>
<evidence type="ECO:0000256" key="10">
    <source>
        <dbReference type="ARBA" id="ARBA00023004"/>
    </source>
</evidence>
<dbReference type="InterPro" id="IPR023170">
    <property type="entry name" value="HhH_base_excis_C"/>
</dbReference>
<name>A0A100WAW4_MYCCR</name>
<dbReference type="SMART" id="SM00525">
    <property type="entry name" value="FES"/>
    <property type="match status" value="1"/>
</dbReference>
<evidence type="ECO:0000256" key="1">
    <source>
        <dbReference type="ARBA" id="ARBA00000843"/>
    </source>
</evidence>
<evidence type="ECO:0000256" key="11">
    <source>
        <dbReference type="ARBA" id="ARBA00023014"/>
    </source>
</evidence>
<dbReference type="GO" id="GO:0035485">
    <property type="term" value="F:adenine/guanine mispair binding"/>
    <property type="evidence" value="ECO:0007669"/>
    <property type="project" value="TreeGrafter"/>
</dbReference>
<reference evidence="16" key="1">
    <citation type="journal article" date="2016" name="Genome Announc.">
        <title>Draft Genome Sequences of Five Rapidly Growing Mycobacterium Species, M. thermoresistibile, M. fortuitum subsp. acetamidolyticum, M. canariasense, M. brisbanense, and M. novocastrense.</title>
        <authorList>
            <person name="Katahira K."/>
            <person name="Ogura Y."/>
            <person name="Gotoh Y."/>
            <person name="Hayashi T."/>
        </authorList>
    </citation>
    <scope>NUCLEOTIDE SEQUENCE [LARGE SCALE GENOMIC DNA]</scope>
    <source>
        <strain evidence="16">JCM15298</strain>
    </source>
</reference>
<accession>A0A100WAW4</accession>
<keyword evidence="16" id="KW-1185">Reference proteome</keyword>
<dbReference type="PANTHER" id="PTHR42944">
    <property type="entry name" value="ADENINE DNA GLYCOSYLASE"/>
    <property type="match status" value="1"/>
</dbReference>
<dbReference type="Pfam" id="PF00633">
    <property type="entry name" value="HHH"/>
    <property type="match status" value="1"/>
</dbReference>
<dbReference type="EMBL" id="BCSY01000035">
    <property type="protein sequence ID" value="GAS94718.1"/>
    <property type="molecule type" value="Genomic_DNA"/>
</dbReference>
<protein>
    <recommendedName>
        <fullName evidence="5">Adenine DNA glycosylase</fullName>
        <ecNumber evidence="4">3.2.2.31</ecNumber>
    </recommendedName>
</protein>
<evidence type="ECO:0000256" key="7">
    <source>
        <dbReference type="ARBA" id="ARBA00022723"/>
    </source>
</evidence>
<evidence type="ECO:0000259" key="14">
    <source>
        <dbReference type="SMART" id="SM00478"/>
    </source>
</evidence>
<evidence type="ECO:0000256" key="2">
    <source>
        <dbReference type="ARBA" id="ARBA00001966"/>
    </source>
</evidence>
<keyword evidence="7" id="KW-0479">Metal-binding</keyword>
<dbReference type="Proteomes" id="UP000069443">
    <property type="component" value="Unassembled WGS sequence"/>
</dbReference>
<evidence type="ECO:0000256" key="12">
    <source>
        <dbReference type="ARBA" id="ARBA00023204"/>
    </source>
</evidence>
<evidence type="ECO:0000256" key="9">
    <source>
        <dbReference type="ARBA" id="ARBA00022801"/>
    </source>
</evidence>
<dbReference type="SMART" id="SM00478">
    <property type="entry name" value="ENDO3c"/>
    <property type="match status" value="1"/>
</dbReference>
<dbReference type="InterPro" id="IPR003651">
    <property type="entry name" value="Endonuclease3_FeS-loop_motif"/>
</dbReference>
<evidence type="ECO:0000256" key="6">
    <source>
        <dbReference type="ARBA" id="ARBA00022485"/>
    </source>
</evidence>
<evidence type="ECO:0000313" key="16">
    <source>
        <dbReference type="Proteomes" id="UP000069443"/>
    </source>
</evidence>
<keyword evidence="6" id="KW-0004">4Fe-4S</keyword>
<dbReference type="InterPro" id="IPR044298">
    <property type="entry name" value="MIG/MutY"/>
</dbReference>
<keyword evidence="8" id="KW-0227">DNA damage</keyword>
<dbReference type="AlphaFoldDB" id="A0A100WAW4"/>
<sequence length="329" mass="35562">MSAFHADIGFELGMTDILPEPTDIVGPAIDSGELVAWFGAAQRPLPWRQPGVSAWQILVSEFMLQQTPVSRVEPIWLDWIARWPTPSATAAAGPADVLRAWGKLGYPRRAKRLHECAVTIAAEHDDVVPDDVDTLLTLPGVGAYTARAVACFAYGKRVPVVDTNVRRVLSRAVHGRDEAPARARDLDDVAALLPDDDVVAQRFSAALMELGAIVCTARAPKCGLCPLSSCGWRAAGYPTRDPADAPARKVQKYAGTDRQVRGRLLDVLRASATPVTRGALDVAWLSDTAQRDRALHSLLVDGLVEQTPDGLFALAGEGEPQEARANRRR</sequence>
<dbReference type="STRING" id="228230.RMCC_1684"/>
<feature type="domain" description="HhH-GPD" evidence="14">
    <location>
        <begin position="63"/>
        <end position="213"/>
    </location>
</feature>
<evidence type="ECO:0000256" key="4">
    <source>
        <dbReference type="ARBA" id="ARBA00012045"/>
    </source>
</evidence>
<dbReference type="GO" id="GO:0034039">
    <property type="term" value="F:8-oxo-7,8-dihydroguanine DNA N-glycosylase activity"/>
    <property type="evidence" value="ECO:0007669"/>
    <property type="project" value="TreeGrafter"/>
</dbReference>
<dbReference type="Gene3D" id="1.10.1670.10">
    <property type="entry name" value="Helix-hairpin-Helix base-excision DNA repair enzymes (C-terminal)"/>
    <property type="match status" value="1"/>
</dbReference>
<keyword evidence="11" id="KW-0411">Iron-sulfur</keyword>
<evidence type="ECO:0000256" key="5">
    <source>
        <dbReference type="ARBA" id="ARBA00022023"/>
    </source>
</evidence>
<evidence type="ECO:0000256" key="8">
    <source>
        <dbReference type="ARBA" id="ARBA00022763"/>
    </source>
</evidence>
<dbReference type="PANTHER" id="PTHR42944:SF1">
    <property type="entry name" value="ADENINE DNA GLYCOSYLASE"/>
    <property type="match status" value="1"/>
</dbReference>
<comment type="cofactor">
    <cofactor evidence="2">
        <name>[4Fe-4S] cluster</name>
        <dbReference type="ChEBI" id="CHEBI:49883"/>
    </cofactor>
</comment>
<evidence type="ECO:0000256" key="13">
    <source>
        <dbReference type="ARBA" id="ARBA00023295"/>
    </source>
</evidence>
<dbReference type="Pfam" id="PF10576">
    <property type="entry name" value="EndIII_4Fe-2S"/>
    <property type="match status" value="1"/>
</dbReference>
<dbReference type="InterPro" id="IPR011257">
    <property type="entry name" value="DNA_glycosylase"/>
</dbReference>
<keyword evidence="12" id="KW-0234">DNA repair</keyword>
<dbReference type="Pfam" id="PF00730">
    <property type="entry name" value="HhH-GPD"/>
    <property type="match status" value="1"/>
</dbReference>
<dbReference type="Gene3D" id="1.10.340.30">
    <property type="entry name" value="Hypothetical protein, domain 2"/>
    <property type="match status" value="1"/>
</dbReference>
<dbReference type="GO" id="GO:0046872">
    <property type="term" value="F:metal ion binding"/>
    <property type="evidence" value="ECO:0007669"/>
    <property type="project" value="UniProtKB-KW"/>
</dbReference>
<dbReference type="EC" id="3.2.2.31" evidence="4"/>